<reference evidence="2" key="2">
    <citation type="submission" date="2025-08" db="UniProtKB">
        <authorList>
            <consortium name="Ensembl"/>
        </authorList>
    </citation>
    <scope>IDENTIFICATION</scope>
</reference>
<evidence type="ECO:0000313" key="2">
    <source>
        <dbReference type="Ensembl" id="ENSPEMP00000033319.1"/>
    </source>
</evidence>
<evidence type="ECO:0000313" key="3">
    <source>
        <dbReference type="Proteomes" id="UP000694547"/>
    </source>
</evidence>
<dbReference type="Ensembl" id="ENSPEMT00000041390.1">
    <property type="protein sequence ID" value="ENSPEMP00000033319.1"/>
    <property type="gene ID" value="ENSPEMG00000028089.1"/>
</dbReference>
<name>A0A8C8UJ13_PERMB</name>
<dbReference type="GeneID" id="121825753"/>
<reference evidence="2 3" key="1">
    <citation type="submission" date="2018-10" db="EMBL/GenBank/DDBJ databases">
        <title>Improved assembly of the deer mouse Peromyscus maniculatus genome.</title>
        <authorList>
            <person name="Lassance J.-M."/>
            <person name="Hoekstra H.E."/>
        </authorList>
    </citation>
    <scope>NUCLEOTIDE SEQUENCE [LARGE SCALE GENOMIC DNA]</scope>
</reference>
<protein>
    <submittedName>
        <fullName evidence="2">Embryonic testis differentiation</fullName>
    </submittedName>
</protein>
<dbReference type="OrthoDB" id="9704139at2759"/>
<proteinExistence type="predicted"/>
<sequence length="60" mass="7072">MDKEKPEAIPSPPEPNMELIPSRELKGRKPSNNILIYLIDRQLGRPRNDVDLFEWIWTIT</sequence>
<dbReference type="RefSeq" id="XP_042125264.1">
    <property type="nucleotide sequence ID" value="XM_042269330.2"/>
</dbReference>
<evidence type="ECO:0000256" key="1">
    <source>
        <dbReference type="SAM" id="MobiDB-lite"/>
    </source>
</evidence>
<gene>
    <name evidence="2" type="primary">LOC121825753</name>
</gene>
<dbReference type="Proteomes" id="UP000694547">
    <property type="component" value="Chromosome X"/>
</dbReference>
<dbReference type="AlphaFoldDB" id="A0A8C8UJ13"/>
<organism evidence="2 3">
    <name type="scientific">Peromyscus maniculatus bairdii</name>
    <name type="common">Prairie deer mouse</name>
    <dbReference type="NCBI Taxonomy" id="230844"/>
    <lineage>
        <taxon>Eukaryota</taxon>
        <taxon>Metazoa</taxon>
        <taxon>Chordata</taxon>
        <taxon>Craniata</taxon>
        <taxon>Vertebrata</taxon>
        <taxon>Euteleostomi</taxon>
        <taxon>Mammalia</taxon>
        <taxon>Eutheria</taxon>
        <taxon>Euarchontoglires</taxon>
        <taxon>Glires</taxon>
        <taxon>Rodentia</taxon>
        <taxon>Myomorpha</taxon>
        <taxon>Muroidea</taxon>
        <taxon>Cricetidae</taxon>
        <taxon>Neotominae</taxon>
        <taxon>Peromyscus</taxon>
    </lineage>
</organism>
<keyword evidence="3" id="KW-1185">Reference proteome</keyword>
<feature type="region of interest" description="Disordered" evidence="1">
    <location>
        <begin position="1"/>
        <end position="24"/>
    </location>
</feature>
<accession>A0A8C8UJ13</accession>
<reference evidence="2" key="3">
    <citation type="submission" date="2025-09" db="UniProtKB">
        <authorList>
            <consortium name="Ensembl"/>
        </authorList>
    </citation>
    <scope>IDENTIFICATION</scope>
</reference>
<dbReference type="GeneTree" id="ENSGT01150000287220"/>